<evidence type="ECO:0000313" key="2">
    <source>
        <dbReference type="EMBL" id="GGE62783.1"/>
    </source>
</evidence>
<keyword evidence="1" id="KW-0472">Membrane</keyword>
<sequence length="258" mass="28235">MYLKMLFVTFANSESLLAIAGILTIILSFVLLGKYTLLLREDVENDDGFIRPDSINLSKSPKNITSPYSLEKVQLGLWTVVISCSYLYLSLFKGDCSETEINQTALVLLGIFSCTAVTSKIIDKREIKDQRPRHQNTPSLGFFTDILSDDLGISIHRFQHVVWTMVGVSIYLYKIGEIKTGCGLPELSDTLLMLMGISSAIFVAIRSRENEAEGTPKTGVPNYTPAAAPAPAIHPYQPPAAVQTPPVHTSSGGNAFYG</sequence>
<feature type="transmembrane region" description="Helical" evidence="1">
    <location>
        <begin position="15"/>
        <end position="32"/>
    </location>
</feature>
<dbReference type="Proteomes" id="UP000622648">
    <property type="component" value="Unassembled WGS sequence"/>
</dbReference>
<evidence type="ECO:0000313" key="3">
    <source>
        <dbReference type="Proteomes" id="UP000622648"/>
    </source>
</evidence>
<organism evidence="2 3">
    <name type="scientific">Pedobacter psychrotolerans</name>
    <dbReference type="NCBI Taxonomy" id="1843235"/>
    <lineage>
        <taxon>Bacteria</taxon>
        <taxon>Pseudomonadati</taxon>
        <taxon>Bacteroidota</taxon>
        <taxon>Sphingobacteriia</taxon>
        <taxon>Sphingobacteriales</taxon>
        <taxon>Sphingobacteriaceae</taxon>
        <taxon>Pedobacter</taxon>
    </lineage>
</organism>
<accession>A0ABQ1SVR4</accession>
<evidence type="ECO:0000256" key="1">
    <source>
        <dbReference type="SAM" id="Phobius"/>
    </source>
</evidence>
<proteinExistence type="predicted"/>
<reference evidence="3" key="1">
    <citation type="journal article" date="2019" name="Int. J. Syst. Evol. Microbiol.">
        <title>The Global Catalogue of Microorganisms (GCM) 10K type strain sequencing project: providing services to taxonomists for standard genome sequencing and annotation.</title>
        <authorList>
            <consortium name="The Broad Institute Genomics Platform"/>
            <consortium name="The Broad Institute Genome Sequencing Center for Infectious Disease"/>
            <person name="Wu L."/>
            <person name="Ma J."/>
        </authorList>
    </citation>
    <scope>NUCLEOTIDE SEQUENCE [LARGE SCALE GENOMIC DNA]</scope>
    <source>
        <strain evidence="3">CGMCC 1.15644</strain>
    </source>
</reference>
<comment type="caution">
    <text evidence="2">The sequence shown here is derived from an EMBL/GenBank/DDBJ whole genome shotgun (WGS) entry which is preliminary data.</text>
</comment>
<gene>
    <name evidence="2" type="ORF">GCM10011413_31470</name>
</gene>
<dbReference type="EMBL" id="BMJO01000005">
    <property type="protein sequence ID" value="GGE62783.1"/>
    <property type="molecule type" value="Genomic_DNA"/>
</dbReference>
<name>A0ABQ1SVR4_9SPHI</name>
<keyword evidence="1" id="KW-0812">Transmembrane</keyword>
<keyword evidence="3" id="KW-1185">Reference proteome</keyword>
<keyword evidence="1" id="KW-1133">Transmembrane helix</keyword>
<protein>
    <submittedName>
        <fullName evidence="2">Uncharacterized protein</fullName>
    </submittedName>
</protein>